<sequence>MLLKELIIFDLLATPVWVVHPFKERILYGNQASRALSGDMSLDQMRKGTFSTCPEVSLQNYLYYFKILPRFLKSGQLTPPTARPRFIVKPR</sequence>
<gene>
    <name evidence="1" type="primary">ydaM_4</name>
    <name evidence="1" type="ORF">NCTC13098_03720</name>
</gene>
<keyword evidence="1" id="KW-0548">Nucleotidyltransferase</keyword>
<name>A0A3P8IZ40_RAOTE</name>
<dbReference type="GO" id="GO:0052621">
    <property type="term" value="F:diguanylate cyclase activity"/>
    <property type="evidence" value="ECO:0007669"/>
    <property type="project" value="UniProtKB-EC"/>
</dbReference>
<dbReference type="EC" id="2.7.7.65" evidence="1"/>
<keyword evidence="1" id="KW-0808">Transferase</keyword>
<dbReference type="AlphaFoldDB" id="A0A3P8IZ40"/>
<organism evidence="1 2">
    <name type="scientific">Raoultella terrigena</name>
    <name type="common">Klebsiella terrigena</name>
    <dbReference type="NCBI Taxonomy" id="577"/>
    <lineage>
        <taxon>Bacteria</taxon>
        <taxon>Pseudomonadati</taxon>
        <taxon>Pseudomonadota</taxon>
        <taxon>Gammaproteobacteria</taxon>
        <taxon>Enterobacterales</taxon>
        <taxon>Enterobacteriaceae</taxon>
        <taxon>Klebsiella/Raoultella group</taxon>
        <taxon>Raoultella</taxon>
    </lineage>
</organism>
<evidence type="ECO:0000313" key="1">
    <source>
        <dbReference type="EMBL" id="VDR27354.1"/>
    </source>
</evidence>
<dbReference type="KEGG" id="rtg:NCTC13098_03720"/>
<protein>
    <submittedName>
        <fullName evidence="1">Probable diguanylate cyclase YdaM</fullName>
        <ecNumber evidence="1">2.7.7.65</ecNumber>
    </submittedName>
</protein>
<dbReference type="EMBL" id="LR131271">
    <property type="protein sequence ID" value="VDR27354.1"/>
    <property type="molecule type" value="Genomic_DNA"/>
</dbReference>
<proteinExistence type="predicted"/>
<accession>A0A3P8IZ40</accession>
<dbReference type="Proteomes" id="UP000274346">
    <property type="component" value="Chromosome"/>
</dbReference>
<reference evidence="1 2" key="1">
    <citation type="submission" date="2018-12" db="EMBL/GenBank/DDBJ databases">
        <authorList>
            <consortium name="Pathogen Informatics"/>
        </authorList>
    </citation>
    <scope>NUCLEOTIDE SEQUENCE [LARGE SCALE GENOMIC DNA]</scope>
    <source>
        <strain evidence="1 2">NCTC13098</strain>
    </source>
</reference>
<evidence type="ECO:0000313" key="2">
    <source>
        <dbReference type="Proteomes" id="UP000274346"/>
    </source>
</evidence>